<evidence type="ECO:0000256" key="1">
    <source>
        <dbReference type="SAM" id="SignalP"/>
    </source>
</evidence>
<dbReference type="PANTHER" id="PTHR33021">
    <property type="entry name" value="BLUE COPPER PROTEIN"/>
    <property type="match status" value="1"/>
</dbReference>
<protein>
    <recommendedName>
        <fullName evidence="2">Phytocyanin domain-containing protein</fullName>
    </recommendedName>
</protein>
<keyword evidence="1" id="KW-0732">Signal</keyword>
<dbReference type="GO" id="GO:0009055">
    <property type="term" value="F:electron transfer activity"/>
    <property type="evidence" value="ECO:0007669"/>
    <property type="project" value="InterPro"/>
</dbReference>
<dbReference type="InterPro" id="IPR008972">
    <property type="entry name" value="Cupredoxin"/>
</dbReference>
<evidence type="ECO:0000313" key="3">
    <source>
        <dbReference type="EMBL" id="EYU18548.1"/>
    </source>
</evidence>
<dbReference type="InterPro" id="IPR003245">
    <property type="entry name" value="Phytocyanin_dom"/>
</dbReference>
<name>A0A022PUQ8_ERYGU</name>
<feature type="domain" description="Phytocyanin" evidence="2">
    <location>
        <begin position="18"/>
        <end position="121"/>
    </location>
</feature>
<keyword evidence="4" id="KW-1185">Reference proteome</keyword>
<dbReference type="AlphaFoldDB" id="A0A022PUQ8"/>
<organism evidence="3 4">
    <name type="scientific">Erythranthe guttata</name>
    <name type="common">Yellow monkey flower</name>
    <name type="synonym">Mimulus guttatus</name>
    <dbReference type="NCBI Taxonomy" id="4155"/>
    <lineage>
        <taxon>Eukaryota</taxon>
        <taxon>Viridiplantae</taxon>
        <taxon>Streptophyta</taxon>
        <taxon>Embryophyta</taxon>
        <taxon>Tracheophyta</taxon>
        <taxon>Spermatophyta</taxon>
        <taxon>Magnoliopsida</taxon>
        <taxon>eudicotyledons</taxon>
        <taxon>Gunneridae</taxon>
        <taxon>Pentapetalae</taxon>
        <taxon>asterids</taxon>
        <taxon>lamiids</taxon>
        <taxon>Lamiales</taxon>
        <taxon>Phrymaceae</taxon>
        <taxon>Erythranthe</taxon>
    </lineage>
</organism>
<accession>A0A022PUQ8</accession>
<feature type="signal peptide" evidence="1">
    <location>
        <begin position="1"/>
        <end position="17"/>
    </location>
</feature>
<dbReference type="InterPro" id="IPR039391">
    <property type="entry name" value="Phytocyanin-like"/>
</dbReference>
<dbReference type="PANTHER" id="PTHR33021:SF9">
    <property type="entry name" value="PUTATIVE, EXPRESSED-RELATED"/>
    <property type="match status" value="1"/>
</dbReference>
<dbReference type="Pfam" id="PF02298">
    <property type="entry name" value="Cu_bind_like"/>
    <property type="match status" value="1"/>
</dbReference>
<dbReference type="SUPFAM" id="SSF49503">
    <property type="entry name" value="Cupredoxins"/>
    <property type="match status" value="1"/>
</dbReference>
<evidence type="ECO:0000313" key="4">
    <source>
        <dbReference type="Proteomes" id="UP000030748"/>
    </source>
</evidence>
<evidence type="ECO:0000259" key="2">
    <source>
        <dbReference type="PROSITE" id="PS51485"/>
    </source>
</evidence>
<reference evidence="3 4" key="1">
    <citation type="journal article" date="2013" name="Proc. Natl. Acad. Sci. U.S.A.">
        <title>Fine-scale variation in meiotic recombination in Mimulus inferred from population shotgun sequencing.</title>
        <authorList>
            <person name="Hellsten U."/>
            <person name="Wright K.M."/>
            <person name="Jenkins J."/>
            <person name="Shu S."/>
            <person name="Yuan Y."/>
            <person name="Wessler S.R."/>
            <person name="Schmutz J."/>
            <person name="Willis J.H."/>
            <person name="Rokhsar D.S."/>
        </authorList>
    </citation>
    <scope>NUCLEOTIDE SEQUENCE [LARGE SCALE GENOMIC DNA]</scope>
    <source>
        <strain evidence="4">cv. DUN x IM62</strain>
    </source>
</reference>
<dbReference type="GO" id="GO:0005886">
    <property type="term" value="C:plasma membrane"/>
    <property type="evidence" value="ECO:0000318"/>
    <property type="project" value="GO_Central"/>
</dbReference>
<dbReference type="Gene3D" id="2.60.40.420">
    <property type="entry name" value="Cupredoxins - blue copper proteins"/>
    <property type="match status" value="1"/>
</dbReference>
<proteinExistence type="predicted"/>
<sequence length="121" mass="13754">MVLLMVIMSSLALITDAKVYYVGGKQGWNQNPQLWLGDRTFKAGDILVFIYRKGEHNVAVYYDEFYYEDCAAPDNATTYTSGHDRVKLRKGYNYIISSVPGDCDDYFLAISPYAKVALKRS</sequence>
<dbReference type="Proteomes" id="UP000030748">
    <property type="component" value="Unassembled WGS sequence"/>
</dbReference>
<dbReference type="STRING" id="4155.A0A022PUQ8"/>
<feature type="chain" id="PRO_5001506314" description="Phytocyanin domain-containing protein" evidence="1">
    <location>
        <begin position="18"/>
        <end position="121"/>
    </location>
</feature>
<dbReference type="EMBL" id="KI632331">
    <property type="protein sequence ID" value="EYU18548.1"/>
    <property type="molecule type" value="Genomic_DNA"/>
</dbReference>
<gene>
    <name evidence="3" type="ORF">MIMGU_mgv1a026103mg</name>
</gene>
<dbReference type="PROSITE" id="PS51485">
    <property type="entry name" value="PHYTOCYANIN"/>
    <property type="match status" value="1"/>
</dbReference>